<dbReference type="FunFam" id="1.10.10.60:FF:000054">
    <property type="entry name" value="One cut domain family member"/>
    <property type="match status" value="1"/>
</dbReference>
<comment type="caution">
    <text evidence="14">The sequence shown here is derived from an EMBL/GenBank/DDBJ whole genome shotgun (WGS) entry which is preliminary data.</text>
</comment>
<dbReference type="PANTHER" id="PTHR14057">
    <property type="entry name" value="TRANSCRIPTION FACTOR ONECUT"/>
    <property type="match status" value="1"/>
</dbReference>
<dbReference type="InterPro" id="IPR001356">
    <property type="entry name" value="HD"/>
</dbReference>
<evidence type="ECO:0000256" key="1">
    <source>
        <dbReference type="ARBA" id="ARBA00004123"/>
    </source>
</evidence>
<keyword evidence="6 10" id="KW-0804">Transcription</keyword>
<dbReference type="SMART" id="SM01109">
    <property type="entry name" value="CUT"/>
    <property type="match status" value="1"/>
</dbReference>
<reference evidence="14 15" key="1">
    <citation type="journal article" date="2016" name="Nat. Commun.">
        <title>Extremotolerant tardigrade genome and improved radiotolerance of human cultured cells by tardigrade-unique protein.</title>
        <authorList>
            <person name="Hashimoto T."/>
            <person name="Horikawa D.D."/>
            <person name="Saito Y."/>
            <person name="Kuwahara H."/>
            <person name="Kozuka-Hata H."/>
            <person name="Shin-I T."/>
            <person name="Minakuchi Y."/>
            <person name="Ohishi K."/>
            <person name="Motoyama A."/>
            <person name="Aizu T."/>
            <person name="Enomoto A."/>
            <person name="Kondo K."/>
            <person name="Tanaka S."/>
            <person name="Hara Y."/>
            <person name="Koshikawa S."/>
            <person name="Sagara H."/>
            <person name="Miura T."/>
            <person name="Yokobori S."/>
            <person name="Miyagawa K."/>
            <person name="Suzuki Y."/>
            <person name="Kubo T."/>
            <person name="Oyama M."/>
            <person name="Kohara Y."/>
            <person name="Fujiyama A."/>
            <person name="Arakawa K."/>
            <person name="Katayama T."/>
            <person name="Toyoda A."/>
            <person name="Kunieda T."/>
        </authorList>
    </citation>
    <scope>NUCLEOTIDE SEQUENCE [LARGE SCALE GENOMIC DNA]</scope>
    <source>
        <strain evidence="14 15">YOKOZUNA-1</strain>
    </source>
</reference>
<evidence type="ECO:0000313" key="15">
    <source>
        <dbReference type="Proteomes" id="UP000186922"/>
    </source>
</evidence>
<keyword evidence="5 8" id="KW-0371">Homeobox</keyword>
<dbReference type="CDD" id="cd00086">
    <property type="entry name" value="homeodomain"/>
    <property type="match status" value="1"/>
</dbReference>
<organism evidence="14 15">
    <name type="scientific">Ramazzottius varieornatus</name>
    <name type="common">Water bear</name>
    <name type="synonym">Tardigrade</name>
    <dbReference type="NCBI Taxonomy" id="947166"/>
    <lineage>
        <taxon>Eukaryota</taxon>
        <taxon>Metazoa</taxon>
        <taxon>Ecdysozoa</taxon>
        <taxon>Tardigrada</taxon>
        <taxon>Eutardigrada</taxon>
        <taxon>Parachela</taxon>
        <taxon>Hypsibioidea</taxon>
        <taxon>Ramazzottiidae</taxon>
        <taxon>Ramazzottius</taxon>
    </lineage>
</organism>
<keyword evidence="7 8" id="KW-0539">Nucleus</keyword>
<feature type="compositionally biased region" description="Basic and acidic residues" evidence="11">
    <location>
        <begin position="547"/>
        <end position="585"/>
    </location>
</feature>
<name>A0A1D1UVA6_RAMVA</name>
<dbReference type="Pfam" id="PF02376">
    <property type="entry name" value="CUT"/>
    <property type="match status" value="1"/>
</dbReference>
<feature type="compositionally biased region" description="Gly residues" evidence="11">
    <location>
        <begin position="56"/>
        <end position="75"/>
    </location>
</feature>
<gene>
    <name evidence="14" type="primary">RvY_05532</name>
    <name evidence="14" type="synonym">RvY_05532.2</name>
    <name evidence="14" type="ORF">RvY_05532-2</name>
</gene>
<feature type="compositionally biased region" description="Polar residues" evidence="11">
    <location>
        <begin position="346"/>
        <end position="361"/>
    </location>
</feature>
<feature type="region of interest" description="Disordered" evidence="11">
    <location>
        <begin position="469"/>
        <end position="496"/>
    </location>
</feature>
<dbReference type="PROSITE" id="PS51042">
    <property type="entry name" value="CUT"/>
    <property type="match status" value="1"/>
</dbReference>
<evidence type="ECO:0000256" key="2">
    <source>
        <dbReference type="ARBA" id="ARBA00008190"/>
    </source>
</evidence>
<dbReference type="STRING" id="947166.A0A1D1UVA6"/>
<feature type="domain" description="Homeobox" evidence="12">
    <location>
        <begin position="491"/>
        <end position="551"/>
    </location>
</feature>
<dbReference type="Gene3D" id="1.10.260.40">
    <property type="entry name" value="lambda repressor-like DNA-binding domains"/>
    <property type="match status" value="1"/>
</dbReference>
<dbReference type="GO" id="GO:0000981">
    <property type="term" value="F:DNA-binding transcription factor activity, RNA polymerase II-specific"/>
    <property type="evidence" value="ECO:0007669"/>
    <property type="project" value="TreeGrafter"/>
</dbReference>
<feature type="compositionally biased region" description="Polar residues" evidence="11">
    <location>
        <begin position="263"/>
        <end position="274"/>
    </location>
</feature>
<feature type="region of interest" description="Disordered" evidence="11">
    <location>
        <begin position="545"/>
        <end position="585"/>
    </location>
</feature>
<dbReference type="OrthoDB" id="10068888at2759"/>
<evidence type="ECO:0000256" key="3">
    <source>
        <dbReference type="ARBA" id="ARBA00023015"/>
    </source>
</evidence>
<dbReference type="Proteomes" id="UP000186922">
    <property type="component" value="Unassembled WGS sequence"/>
</dbReference>
<comment type="similarity">
    <text evidence="2 10">Belongs to the CUT homeobox family.</text>
</comment>
<keyword evidence="15" id="KW-1185">Reference proteome</keyword>
<feature type="region of interest" description="Disordered" evidence="11">
    <location>
        <begin position="263"/>
        <end position="362"/>
    </location>
</feature>
<feature type="DNA-binding region" description="Homeobox" evidence="8">
    <location>
        <begin position="493"/>
        <end position="552"/>
    </location>
</feature>
<dbReference type="GO" id="GO:0005634">
    <property type="term" value="C:nucleus"/>
    <property type="evidence" value="ECO:0007669"/>
    <property type="project" value="UniProtKB-SubCell"/>
</dbReference>
<comment type="subcellular location">
    <subcellularLocation>
        <location evidence="1 8 9">Nucleus</location>
    </subcellularLocation>
</comment>
<keyword evidence="4 8" id="KW-0238">DNA-binding</keyword>
<sequence length="585" mass="62686">MVAIGSTGLNRGVERKGVLHVTMNVYMWLPVVPEMDAMTASGDGMHESNMHDSSNGGSGNGGGGGGGNGNNGGHGSNSDPMMSSASGHDLGSRSPNMTNSVICDGGDFRVMSSSDSSQTAAQAAAAATLNNYAATFNGRLSPSQFSGNSGTSYATLTPFQPLPPISSVTSEKFSHQPVATPQGFHFITPNHQLSVHNITNTYQYAAGFTPLTAVSHQGSAAAIGGYTGSTSPFSSANVHSANGVSLTIQLPGGLAVQSNFLPHQSMQQHQQEPSENSHHDRSTPNNHNGSSPANSPTSSPRSGGGGNGRNGQIVVDNSPTNSHHSQGSAPGNTSNGTDMKHRTSHRATSNSSNLKNANQTADEMEEINTKELAQRISAELKRYSIPQAIFAQRVLCRSQGTLSDLLRNPKPWSKLKSGRETFRRMGKWLEEPEFQRMSALRLAGAWTPTPPSAPQAPPAVVPQVTLKRVKQEEQVQPQHQAHEDSPEGNAQQPKKPRLVFTDIQRRTLQQIFQETKRPNKEMQLAIAQQLGLELSTVGNFFMNARRRSQDKWQDGDSTEKKKDGKGRVKKEPRTVSDGEVKMENA</sequence>
<proteinExistence type="inferred from homology"/>
<accession>A0A1D1UVA6</accession>
<dbReference type="Gene3D" id="1.10.10.60">
    <property type="entry name" value="Homeodomain-like"/>
    <property type="match status" value="1"/>
</dbReference>
<evidence type="ECO:0000256" key="7">
    <source>
        <dbReference type="ARBA" id="ARBA00023242"/>
    </source>
</evidence>
<dbReference type="FunFam" id="1.10.260.40:FF:000005">
    <property type="entry name" value="One cut domain family member"/>
    <property type="match status" value="1"/>
</dbReference>
<dbReference type="PANTHER" id="PTHR14057:SF47">
    <property type="entry name" value="HOMEOBOX PROTEIN ONECUT"/>
    <property type="match status" value="1"/>
</dbReference>
<feature type="region of interest" description="Disordered" evidence="11">
    <location>
        <begin position="39"/>
        <end position="99"/>
    </location>
</feature>
<feature type="compositionally biased region" description="Polar residues" evidence="11">
    <location>
        <begin position="315"/>
        <end position="337"/>
    </location>
</feature>
<dbReference type="GO" id="GO:0000978">
    <property type="term" value="F:RNA polymerase II cis-regulatory region sequence-specific DNA binding"/>
    <property type="evidence" value="ECO:0007669"/>
    <property type="project" value="TreeGrafter"/>
</dbReference>
<dbReference type="InterPro" id="IPR009057">
    <property type="entry name" value="Homeodomain-like_sf"/>
</dbReference>
<evidence type="ECO:0000256" key="5">
    <source>
        <dbReference type="ARBA" id="ARBA00023155"/>
    </source>
</evidence>
<dbReference type="SMART" id="SM00389">
    <property type="entry name" value="HOX"/>
    <property type="match status" value="1"/>
</dbReference>
<dbReference type="EMBL" id="BDGG01000002">
    <property type="protein sequence ID" value="GAU93616.1"/>
    <property type="molecule type" value="Genomic_DNA"/>
</dbReference>
<protein>
    <recommendedName>
        <fullName evidence="10">One cut domain family member</fullName>
    </recommendedName>
</protein>
<evidence type="ECO:0000256" key="8">
    <source>
        <dbReference type="PROSITE-ProRule" id="PRU00108"/>
    </source>
</evidence>
<dbReference type="InterPro" id="IPR051649">
    <property type="entry name" value="CUT_Homeobox"/>
</dbReference>
<dbReference type="AlphaFoldDB" id="A0A1D1UVA6"/>
<feature type="compositionally biased region" description="Polar residues" evidence="11">
    <location>
        <begin position="283"/>
        <end position="293"/>
    </location>
</feature>
<dbReference type="SUPFAM" id="SSF46689">
    <property type="entry name" value="Homeodomain-like"/>
    <property type="match status" value="1"/>
</dbReference>
<dbReference type="PROSITE" id="PS50071">
    <property type="entry name" value="HOMEOBOX_2"/>
    <property type="match status" value="1"/>
</dbReference>
<evidence type="ECO:0000259" key="12">
    <source>
        <dbReference type="PROSITE" id="PS50071"/>
    </source>
</evidence>
<evidence type="ECO:0000256" key="11">
    <source>
        <dbReference type="SAM" id="MobiDB-lite"/>
    </source>
</evidence>
<keyword evidence="3 10" id="KW-0805">Transcription regulation</keyword>
<evidence type="ECO:0000256" key="10">
    <source>
        <dbReference type="RuleBase" id="RU361129"/>
    </source>
</evidence>
<dbReference type="InterPro" id="IPR010982">
    <property type="entry name" value="Lambda_DNA-bd_dom_sf"/>
</dbReference>
<feature type="domain" description="CUT" evidence="13">
    <location>
        <begin position="358"/>
        <end position="444"/>
    </location>
</feature>
<dbReference type="InterPro" id="IPR003350">
    <property type="entry name" value="CUT_dom"/>
</dbReference>
<evidence type="ECO:0000259" key="13">
    <source>
        <dbReference type="PROSITE" id="PS51042"/>
    </source>
</evidence>
<evidence type="ECO:0000256" key="4">
    <source>
        <dbReference type="ARBA" id="ARBA00023125"/>
    </source>
</evidence>
<dbReference type="SUPFAM" id="SSF47413">
    <property type="entry name" value="lambda repressor-like DNA-binding domains"/>
    <property type="match status" value="1"/>
</dbReference>
<dbReference type="Pfam" id="PF00046">
    <property type="entry name" value="Homeodomain"/>
    <property type="match status" value="1"/>
</dbReference>
<evidence type="ECO:0000256" key="9">
    <source>
        <dbReference type="RuleBase" id="RU000682"/>
    </source>
</evidence>
<evidence type="ECO:0000256" key="6">
    <source>
        <dbReference type="ARBA" id="ARBA00023163"/>
    </source>
</evidence>
<evidence type="ECO:0000313" key="14">
    <source>
        <dbReference type="EMBL" id="GAU93616.1"/>
    </source>
</evidence>